<protein>
    <recommendedName>
        <fullName evidence="3">Huntingtin</fullName>
    </recommendedName>
</protein>
<comment type="caution">
    <text evidence="1">The sequence shown here is derived from an EMBL/GenBank/DDBJ whole genome shotgun (WGS) entry which is preliminary data.</text>
</comment>
<dbReference type="InterPro" id="IPR000091">
    <property type="entry name" value="Huntingtin"/>
</dbReference>
<accession>A0ABQ7SG57</accession>
<gene>
    <name evidence="1" type="ORF">JD844_027365</name>
</gene>
<dbReference type="EMBL" id="JAIPUX010005290">
    <property type="protein sequence ID" value="KAH0616330.1"/>
    <property type="molecule type" value="Genomic_DNA"/>
</dbReference>
<dbReference type="InterPro" id="IPR016024">
    <property type="entry name" value="ARM-type_fold"/>
</dbReference>
<dbReference type="Gene3D" id="1.25.10.10">
    <property type="entry name" value="Leucine-rich Repeat Variant"/>
    <property type="match status" value="1"/>
</dbReference>
<keyword evidence="2" id="KW-1185">Reference proteome</keyword>
<evidence type="ECO:0000313" key="2">
    <source>
        <dbReference type="Proteomes" id="UP000826234"/>
    </source>
</evidence>
<dbReference type="Pfam" id="PF20926">
    <property type="entry name" value="Htt_N-HEAT_1"/>
    <property type="match status" value="1"/>
</dbReference>
<organism evidence="1 2">
    <name type="scientific">Phrynosoma platyrhinos</name>
    <name type="common">Desert horned lizard</name>
    <dbReference type="NCBI Taxonomy" id="52577"/>
    <lineage>
        <taxon>Eukaryota</taxon>
        <taxon>Metazoa</taxon>
        <taxon>Chordata</taxon>
        <taxon>Craniata</taxon>
        <taxon>Vertebrata</taxon>
        <taxon>Euteleostomi</taxon>
        <taxon>Lepidosauria</taxon>
        <taxon>Squamata</taxon>
        <taxon>Bifurcata</taxon>
        <taxon>Unidentata</taxon>
        <taxon>Episquamata</taxon>
        <taxon>Toxicofera</taxon>
        <taxon>Iguania</taxon>
        <taxon>Phrynosomatidae</taxon>
        <taxon>Phrynosomatinae</taxon>
        <taxon>Phrynosoma</taxon>
    </lineage>
</organism>
<proteinExistence type="predicted"/>
<dbReference type="PANTHER" id="PTHR10170:SF10">
    <property type="entry name" value="HUNTINGTIN"/>
    <property type="match status" value="1"/>
</dbReference>
<sequence>MLTFIYLRNSPEFQKLLGIAMELFLLCSDDVESDVRMVADECLNKVIKALMDSSLPRLQLELYKEIKKSKIGMIHIHSQLYLARMVLLEVCVLLFGGLLNLHILFDHRNAGEPYFVNLLPCLTRVSKRPEESVQETLAAAIPKIMAAFGNFANDNEIKVLLKAFVANLKSGSPTIRRTAAASVVSICQHSRRTQYFYSWLLHVLLGLLFPMEDEYPSVLILGVLLTLRYLIPLLQQQVKDTSLKGSFGVIRKETEISPSLNQLVQVYELSLHYTQHQDHNVVTGSLELLQQLLRTPPPNLLFALTTAGGITQSYVSKDEIASRNRSDSIVELIGNWRGVFMQPCFFQKAKR</sequence>
<dbReference type="PRINTS" id="PR00375">
    <property type="entry name" value="HUNTINGTIN"/>
</dbReference>
<dbReference type="InterPro" id="IPR011989">
    <property type="entry name" value="ARM-like"/>
</dbReference>
<dbReference type="InterPro" id="IPR028426">
    <property type="entry name" value="Huntingtin_fam"/>
</dbReference>
<dbReference type="InterPro" id="IPR048411">
    <property type="entry name" value="Htt_N_HEAT_rpt-1"/>
</dbReference>
<evidence type="ECO:0008006" key="3">
    <source>
        <dbReference type="Google" id="ProtNLM"/>
    </source>
</evidence>
<dbReference type="PANTHER" id="PTHR10170">
    <property type="entry name" value="HUNTINGTON DISEASE PROTEIN"/>
    <property type="match status" value="1"/>
</dbReference>
<evidence type="ECO:0000313" key="1">
    <source>
        <dbReference type="EMBL" id="KAH0616330.1"/>
    </source>
</evidence>
<dbReference type="SUPFAM" id="SSF48371">
    <property type="entry name" value="ARM repeat"/>
    <property type="match status" value="1"/>
</dbReference>
<name>A0ABQ7SG57_PHRPL</name>
<dbReference type="Proteomes" id="UP000826234">
    <property type="component" value="Unassembled WGS sequence"/>
</dbReference>
<reference evidence="1 2" key="1">
    <citation type="journal article" date="2022" name="Gigascience">
        <title>A chromosome-level genome assembly and annotation of the desert horned lizard, Phrynosoma platyrhinos, provides insight into chromosomal rearrangements among reptiles.</title>
        <authorList>
            <person name="Koochekian N."/>
            <person name="Ascanio A."/>
            <person name="Farleigh K."/>
            <person name="Card D.C."/>
            <person name="Schield D.R."/>
            <person name="Castoe T.A."/>
            <person name="Jezkova T."/>
        </authorList>
    </citation>
    <scope>NUCLEOTIDE SEQUENCE [LARGE SCALE GENOMIC DNA]</scope>
    <source>
        <strain evidence="1">NK-2021</strain>
    </source>
</reference>